<accession>A0A7U7GFQ7</accession>
<name>A0A7U7GFQ7_9GAMM</name>
<evidence type="ECO:0000256" key="2">
    <source>
        <dbReference type="ARBA" id="ARBA00001997"/>
    </source>
</evidence>
<comment type="function">
    <text evidence="2">Catalyzes the epimerization of the C3' and C5'positions of dTDP-6-deoxy-D-xylo-4-hexulose, forming dTDP-6-deoxy-L-lyxo-4-hexulose.</text>
</comment>
<dbReference type="InterPro" id="IPR014710">
    <property type="entry name" value="RmlC-like_jellyroll"/>
</dbReference>
<comment type="catalytic activity">
    <reaction evidence="1">
        <text>dTDP-4-dehydro-6-deoxy-alpha-D-glucose = dTDP-4-dehydro-beta-L-rhamnose</text>
        <dbReference type="Rhea" id="RHEA:16969"/>
        <dbReference type="ChEBI" id="CHEBI:57649"/>
        <dbReference type="ChEBI" id="CHEBI:62830"/>
        <dbReference type="EC" id="5.1.3.13"/>
    </reaction>
</comment>
<dbReference type="InterPro" id="IPR000888">
    <property type="entry name" value="RmlC-like"/>
</dbReference>
<dbReference type="PANTHER" id="PTHR21047">
    <property type="entry name" value="DTDP-6-DEOXY-D-GLUCOSE-3,5 EPIMERASE"/>
    <property type="match status" value="1"/>
</dbReference>
<evidence type="ECO:0000256" key="3">
    <source>
        <dbReference type="ARBA" id="ARBA00012098"/>
    </source>
</evidence>
<dbReference type="GO" id="GO:0000271">
    <property type="term" value="P:polysaccharide biosynthetic process"/>
    <property type="evidence" value="ECO:0007669"/>
    <property type="project" value="TreeGrafter"/>
</dbReference>
<evidence type="ECO:0000313" key="10">
    <source>
        <dbReference type="EMBL" id="CDH47280.1"/>
    </source>
</evidence>
<evidence type="ECO:0000256" key="7">
    <source>
        <dbReference type="ARBA" id="ARBA00033311"/>
    </source>
</evidence>
<feature type="active site" description="Proton donor" evidence="8">
    <location>
        <position position="135"/>
    </location>
</feature>
<keyword evidence="10" id="KW-0413">Isomerase</keyword>
<protein>
    <recommendedName>
        <fullName evidence="4">dTDP-4-dehydrorhamnose 3,5-epimerase</fullName>
        <ecNumber evidence="3">5.1.3.13</ecNumber>
    </recommendedName>
    <alternativeName>
        <fullName evidence="6">Thymidine diphospho-4-keto-rhamnose 3,5-epimerase</fullName>
    </alternativeName>
    <alternativeName>
        <fullName evidence="5">dTDP-4-keto-6-deoxyglucose 3,5-epimerase</fullName>
    </alternativeName>
    <alternativeName>
        <fullName evidence="7">dTDP-6-deoxy-D-xylo-4-hexulose 3,5-epimerase</fullName>
    </alternativeName>
</protein>
<dbReference type="CDD" id="cd00438">
    <property type="entry name" value="cupin_RmlC"/>
    <property type="match status" value="1"/>
</dbReference>
<feature type="site" description="Participates in a stacking interaction with the thymidine ring of dTDP-4-oxo-6-deoxyglucose" evidence="9">
    <location>
        <position position="141"/>
    </location>
</feature>
<dbReference type="Gene3D" id="2.60.120.10">
    <property type="entry name" value="Jelly Rolls"/>
    <property type="match status" value="1"/>
</dbReference>
<comment type="caution">
    <text evidence="10">The sequence shown here is derived from an EMBL/GenBank/DDBJ whole genome shotgun (WGS) entry which is preliminary data.</text>
</comment>
<dbReference type="Pfam" id="PF00908">
    <property type="entry name" value="dTDP_sugar_isom"/>
    <property type="match status" value="1"/>
</dbReference>
<dbReference type="GO" id="GO:0008830">
    <property type="term" value="F:dTDP-4-dehydrorhamnose 3,5-epimerase activity"/>
    <property type="evidence" value="ECO:0007669"/>
    <property type="project" value="UniProtKB-EC"/>
</dbReference>
<evidence type="ECO:0000256" key="1">
    <source>
        <dbReference type="ARBA" id="ARBA00001298"/>
    </source>
</evidence>
<dbReference type="SUPFAM" id="SSF51182">
    <property type="entry name" value="RmlC-like cupins"/>
    <property type="match status" value="1"/>
</dbReference>
<dbReference type="GO" id="GO:0005829">
    <property type="term" value="C:cytosol"/>
    <property type="evidence" value="ECO:0007669"/>
    <property type="project" value="TreeGrafter"/>
</dbReference>
<dbReference type="GO" id="GO:0019305">
    <property type="term" value="P:dTDP-rhamnose biosynthetic process"/>
    <property type="evidence" value="ECO:0007669"/>
    <property type="project" value="TreeGrafter"/>
</dbReference>
<keyword evidence="11" id="KW-1185">Reference proteome</keyword>
<feature type="active site" description="Proton acceptor" evidence="8">
    <location>
        <position position="65"/>
    </location>
</feature>
<dbReference type="EMBL" id="CBTK010000296">
    <property type="protein sequence ID" value="CDH47280.1"/>
    <property type="molecule type" value="Genomic_DNA"/>
</dbReference>
<dbReference type="Proteomes" id="UP000019184">
    <property type="component" value="Unassembled WGS sequence"/>
</dbReference>
<dbReference type="AlphaFoldDB" id="A0A7U7GFQ7"/>
<dbReference type="InterPro" id="IPR011051">
    <property type="entry name" value="RmlC_Cupin_sf"/>
</dbReference>
<evidence type="ECO:0000256" key="6">
    <source>
        <dbReference type="ARBA" id="ARBA00031424"/>
    </source>
</evidence>
<evidence type="ECO:0000256" key="5">
    <source>
        <dbReference type="ARBA" id="ARBA00029758"/>
    </source>
</evidence>
<evidence type="ECO:0000256" key="4">
    <source>
        <dbReference type="ARBA" id="ARBA00019595"/>
    </source>
</evidence>
<proteinExistence type="predicted"/>
<evidence type="ECO:0000313" key="11">
    <source>
        <dbReference type="Proteomes" id="UP000019184"/>
    </source>
</evidence>
<evidence type="ECO:0000256" key="8">
    <source>
        <dbReference type="PIRSR" id="PIRSR600888-1"/>
    </source>
</evidence>
<organism evidence="10 11">
    <name type="scientific">Candidatus Contendobacter odensis Run_B_J11</name>
    <dbReference type="NCBI Taxonomy" id="1400861"/>
    <lineage>
        <taxon>Bacteria</taxon>
        <taxon>Pseudomonadati</taxon>
        <taxon>Pseudomonadota</taxon>
        <taxon>Gammaproteobacteria</taxon>
        <taxon>Candidatus Competibacteraceae</taxon>
        <taxon>Candidatus Contendibacter</taxon>
    </lineage>
</organism>
<gene>
    <name evidence="10" type="ORF">BN874_780010</name>
</gene>
<reference evidence="10 11" key="1">
    <citation type="journal article" date="2014" name="ISME J.">
        <title>Candidatus Competibacter-lineage genomes retrieved from metagenomes reveal functional metabolic diversity.</title>
        <authorList>
            <person name="McIlroy S.J."/>
            <person name="Albertsen M."/>
            <person name="Andresen E.K."/>
            <person name="Saunders A.M."/>
            <person name="Kristiansen R."/>
            <person name="Stokholm-Bjerregaard M."/>
            <person name="Nielsen K.L."/>
            <person name="Nielsen P.H."/>
        </authorList>
    </citation>
    <scope>NUCLEOTIDE SEQUENCE [LARGE SCALE GENOMIC DNA]</scope>
    <source>
        <strain evidence="10 11">Run_B_J11</strain>
    </source>
</reference>
<evidence type="ECO:0000256" key="9">
    <source>
        <dbReference type="PIRSR" id="PIRSR600888-3"/>
    </source>
</evidence>
<dbReference type="PANTHER" id="PTHR21047:SF2">
    <property type="entry name" value="THYMIDINE DIPHOSPHO-4-KETO-RHAMNOSE 3,5-EPIMERASE"/>
    <property type="match status" value="1"/>
</dbReference>
<dbReference type="EC" id="5.1.3.13" evidence="3"/>
<sequence length="186" mass="20460">MSRFEITPTMLADVYKLSLQPLGDPRGCLTRLFCEQELRVLLGSRHIMQINHSQTRQHGSVRGLHFQQPPHAEVKIITCLRGVVFDVAVDIRAGSPTFLQWVGVELSAKNGAMILIPEGCAHGFQTLSDDAELLYLHTAPYAPESEGGLHYADPRLDISWPLPLADISPRDQNHALLSAGFSGIAV</sequence>